<dbReference type="Pfam" id="PF06925">
    <property type="entry name" value="MGDG_synth"/>
    <property type="match status" value="1"/>
</dbReference>
<keyword evidence="6" id="KW-1185">Reference proteome</keyword>
<accession>A0A511V0E0</accession>
<dbReference type="Gene3D" id="3.40.50.2000">
    <property type="entry name" value="Glycogen Phosphorylase B"/>
    <property type="match status" value="1"/>
</dbReference>
<dbReference type="InterPro" id="IPR050519">
    <property type="entry name" value="Glycosyltransf_28_UgtP"/>
</dbReference>
<evidence type="ECO:0000256" key="1">
    <source>
        <dbReference type="ARBA" id="ARBA00006962"/>
    </source>
</evidence>
<dbReference type="SUPFAM" id="SSF53756">
    <property type="entry name" value="UDP-Glycosyltransferase/glycogen phosphorylase"/>
    <property type="match status" value="1"/>
</dbReference>
<dbReference type="InterPro" id="IPR009695">
    <property type="entry name" value="Diacylglyc_glucosyltr_N"/>
</dbReference>
<dbReference type="GO" id="GO:0016020">
    <property type="term" value="C:membrane"/>
    <property type="evidence" value="ECO:0007669"/>
    <property type="project" value="GOC"/>
</dbReference>
<name>A0A511V0E0_9BACI</name>
<dbReference type="GO" id="GO:0016758">
    <property type="term" value="F:hexosyltransferase activity"/>
    <property type="evidence" value="ECO:0007669"/>
    <property type="project" value="InterPro"/>
</dbReference>
<keyword evidence="3" id="KW-0808">Transferase</keyword>
<proteinExistence type="inferred from homology"/>
<evidence type="ECO:0000256" key="2">
    <source>
        <dbReference type="ARBA" id="ARBA00022676"/>
    </source>
</evidence>
<sequence length="274" mass="31721">MFYGIFFLPFFKKMLRDKKPNILFCTHALPSNLANRLKEKGHCDAIIVNAYTDFFVNRVWGLSKVDYHFVPSQLVKEDLISKGISKEKIYVTGIPVHPAFKQKQHSVIRRNSQIKMLVAGGHLGMNMMDQLLDYNGDKLHFYVLCGKNKSLYHQLKEENYSHITPISYVSSPQKMSLLYDQVDAVLTKPGGVTVSECLHKRKPIFVHHVLPGQEKINEQQLLKLGLIIVLNIENHYFEKKIMRFFNDELVQKIYFSHVENYLSGLEEPPISLII</sequence>
<evidence type="ECO:0000313" key="5">
    <source>
        <dbReference type="EMBL" id="GEN31408.1"/>
    </source>
</evidence>
<feature type="domain" description="Diacylglycerol glucosyltransferase N-terminal" evidence="4">
    <location>
        <begin position="7"/>
        <end position="96"/>
    </location>
</feature>
<comment type="caution">
    <text evidence="5">The sequence shown here is derived from an EMBL/GenBank/DDBJ whole genome shotgun (WGS) entry which is preliminary data.</text>
</comment>
<evidence type="ECO:0000313" key="6">
    <source>
        <dbReference type="Proteomes" id="UP000321491"/>
    </source>
</evidence>
<comment type="similarity">
    <text evidence="1">Belongs to the glycosyltransferase 28 family.</text>
</comment>
<dbReference type="Proteomes" id="UP000321491">
    <property type="component" value="Unassembled WGS sequence"/>
</dbReference>
<protein>
    <recommendedName>
        <fullName evidence="4">Diacylglycerol glucosyltransferase N-terminal domain-containing protein</fullName>
    </recommendedName>
</protein>
<dbReference type="GO" id="GO:0009247">
    <property type="term" value="P:glycolipid biosynthetic process"/>
    <property type="evidence" value="ECO:0007669"/>
    <property type="project" value="InterPro"/>
</dbReference>
<dbReference type="PANTHER" id="PTHR43025">
    <property type="entry name" value="MONOGALACTOSYLDIACYLGLYCEROL SYNTHASE"/>
    <property type="match status" value="1"/>
</dbReference>
<gene>
    <name evidence="5" type="ORF">CQU01_16460</name>
</gene>
<keyword evidence="2" id="KW-0328">Glycosyltransferase</keyword>
<dbReference type="EMBL" id="BJXW01000015">
    <property type="protein sequence ID" value="GEN31408.1"/>
    <property type="molecule type" value="Genomic_DNA"/>
</dbReference>
<organism evidence="5 6">
    <name type="scientific">Cerasibacillus quisquiliarum</name>
    <dbReference type="NCBI Taxonomy" id="227865"/>
    <lineage>
        <taxon>Bacteria</taxon>
        <taxon>Bacillati</taxon>
        <taxon>Bacillota</taxon>
        <taxon>Bacilli</taxon>
        <taxon>Bacillales</taxon>
        <taxon>Bacillaceae</taxon>
        <taxon>Cerasibacillus</taxon>
    </lineage>
</organism>
<reference evidence="5 6" key="1">
    <citation type="submission" date="2019-07" db="EMBL/GenBank/DDBJ databases">
        <title>Whole genome shotgun sequence of Cerasibacillus quisquiliarum NBRC 102429.</title>
        <authorList>
            <person name="Hosoyama A."/>
            <person name="Uohara A."/>
            <person name="Ohji S."/>
            <person name="Ichikawa N."/>
        </authorList>
    </citation>
    <scope>NUCLEOTIDE SEQUENCE [LARGE SCALE GENOMIC DNA]</scope>
    <source>
        <strain evidence="5 6">NBRC 102429</strain>
    </source>
</reference>
<dbReference type="AlphaFoldDB" id="A0A511V0E0"/>
<dbReference type="PANTHER" id="PTHR43025:SF3">
    <property type="entry name" value="MONOGALACTOSYLDIACYLGLYCEROL SYNTHASE 1, CHLOROPLASTIC"/>
    <property type="match status" value="1"/>
</dbReference>
<evidence type="ECO:0000259" key="4">
    <source>
        <dbReference type="Pfam" id="PF06925"/>
    </source>
</evidence>
<evidence type="ECO:0000256" key="3">
    <source>
        <dbReference type="ARBA" id="ARBA00022679"/>
    </source>
</evidence>